<feature type="compositionally biased region" description="Low complexity" evidence="1">
    <location>
        <begin position="49"/>
        <end position="90"/>
    </location>
</feature>
<dbReference type="SUPFAM" id="SSF47616">
    <property type="entry name" value="GST C-terminal domain-like"/>
    <property type="match status" value="1"/>
</dbReference>
<dbReference type="GO" id="GO:0004364">
    <property type="term" value="F:glutathione transferase activity"/>
    <property type="evidence" value="ECO:0007669"/>
    <property type="project" value="InterPro"/>
</dbReference>
<dbReference type="CDD" id="cd03190">
    <property type="entry name" value="GST_C_Omega_like"/>
    <property type="match status" value="1"/>
</dbReference>
<protein>
    <submittedName>
        <fullName evidence="5">S-glutathionyl-(Chloro)hydroquinone reductase</fullName>
    </submittedName>
</protein>
<dbReference type="InterPro" id="IPR040079">
    <property type="entry name" value="Glutathione_S-Trfase"/>
</dbReference>
<dbReference type="GO" id="GO:0005737">
    <property type="term" value="C:cytoplasm"/>
    <property type="evidence" value="ECO:0007669"/>
    <property type="project" value="TreeGrafter"/>
</dbReference>
<keyword evidence="2" id="KW-0472">Membrane</keyword>
<dbReference type="Gene3D" id="1.20.58.70">
    <property type="match status" value="1"/>
</dbReference>
<keyword evidence="2" id="KW-1133">Transmembrane helix</keyword>
<proteinExistence type="predicted"/>
<dbReference type="CDD" id="cd00179">
    <property type="entry name" value="SynN"/>
    <property type="match status" value="1"/>
</dbReference>
<dbReference type="SUPFAM" id="SSF47661">
    <property type="entry name" value="t-snare proteins"/>
    <property type="match status" value="1"/>
</dbReference>
<dbReference type="SMART" id="SM00397">
    <property type="entry name" value="t_SNARE"/>
    <property type="match status" value="1"/>
</dbReference>
<name>A0A9P6PN85_9FUNG</name>
<dbReference type="Gene3D" id="3.40.30.10">
    <property type="entry name" value="Glutaredoxin"/>
    <property type="match status" value="1"/>
</dbReference>
<feature type="domain" description="GST C-terminal" evidence="4">
    <location>
        <begin position="542"/>
        <end position="667"/>
    </location>
</feature>
<gene>
    <name evidence="5" type="primary">ECM4_2</name>
    <name evidence="5" type="ORF">BG011_009513</name>
</gene>
<dbReference type="PANTHER" id="PTHR32419:SF6">
    <property type="entry name" value="GLUTATHIONE S-TRANSFERASE OMEGA-LIKE 1-RELATED"/>
    <property type="match status" value="1"/>
</dbReference>
<dbReference type="GO" id="GO:0016192">
    <property type="term" value="P:vesicle-mediated transport"/>
    <property type="evidence" value="ECO:0007669"/>
    <property type="project" value="InterPro"/>
</dbReference>
<dbReference type="Proteomes" id="UP000726737">
    <property type="component" value="Unassembled WGS sequence"/>
</dbReference>
<dbReference type="SFLD" id="SFLDG01148">
    <property type="entry name" value="Xi_(cytGST)"/>
    <property type="match status" value="1"/>
</dbReference>
<feature type="compositionally biased region" description="Polar residues" evidence="1">
    <location>
        <begin position="91"/>
        <end position="109"/>
    </location>
</feature>
<dbReference type="SMART" id="SM00503">
    <property type="entry name" value="SynN"/>
    <property type="match status" value="1"/>
</dbReference>
<dbReference type="Pfam" id="PF13409">
    <property type="entry name" value="GST_N_2"/>
    <property type="match status" value="1"/>
</dbReference>
<evidence type="ECO:0000313" key="6">
    <source>
        <dbReference type="Proteomes" id="UP000726737"/>
    </source>
</evidence>
<dbReference type="InterPro" id="IPR036282">
    <property type="entry name" value="Glutathione-S-Trfase_C_sf"/>
</dbReference>
<sequence length="694" mass="79819">MVCLGPVFVKHQPERVRRIYQQLQPQQYDNNQYGGQQQQYGNQYGGGNQYNNNQYGNNQYGGQQYGQQNQFAQQNQYSQQQTGQYGGHQQPSSPSRIEMTSVQQSNNNGSSDIGAFFSEVTSIQEDITKIEQNIAKIEELHDISLNGVATEDQASRTNRQLEGITADTTQLSNRTKKRIKDIELTNLRLANSSDIQIRKTQAAALKEKFLKTLRRYQSSESDSRKKYQGRMERQYKIVKPDASPQEISQAMESDNQQIFAQSVLQSTRYGDANRALREVQSRHDDIKKIEKTILELHQLFIDMETLVTEQAEVLNTIEENTQQTDVHLETGNKEVDVAIVSARGARKKKWICLVICIIVLIIVAIVVLFQQQQQQQNRAMSTSTNSQPSILKWANDKTGEFKRQVSSFRDVISDEPGAKFTPEAGRYHLYVSLACPWAHRTLLLRALKGLEDIISVDVVHWHMQEKGWPFKDNYKDSLYNSQFVRDIYFKAQPDYSGRFTVPILWDKKLQTIVNNESSEIIRFLNTAFDKLVPEKAGVNFYPDHLRKEIDSVNEWVYDTVNNGVYKSGFATTQEAYDNNVYPLFKSLDRIEEMLSKSDYLVANTLTEADLRLWTTIIRFDPVYHGHFKCNIKGIEKDYPHTLKWARRIYQMPKVAETVSLEHIKSHYYKSHLQINPTGIIPAGNGPNLAEPKIV</sequence>
<dbReference type="SFLD" id="SFLDG01206">
    <property type="entry name" value="Xi.1"/>
    <property type="match status" value="1"/>
</dbReference>
<keyword evidence="6" id="KW-1185">Reference proteome</keyword>
<dbReference type="InterPro" id="IPR047047">
    <property type="entry name" value="GST_Omega-like_C"/>
</dbReference>
<dbReference type="FunFam" id="3.40.30.10:FF:000162">
    <property type="entry name" value="Glutathione S-transferase Gst3"/>
    <property type="match status" value="1"/>
</dbReference>
<dbReference type="PANTHER" id="PTHR32419">
    <property type="entry name" value="GLUTATHIONYL-HYDROQUINONE REDUCTASE"/>
    <property type="match status" value="1"/>
</dbReference>
<dbReference type="InterPro" id="IPR006011">
    <property type="entry name" value="Syntaxin_N"/>
</dbReference>
<dbReference type="InterPro" id="IPR036249">
    <property type="entry name" value="Thioredoxin-like_sf"/>
</dbReference>
<accession>A0A9P6PN85</accession>
<dbReference type="SFLD" id="SFLDS00019">
    <property type="entry name" value="Glutathione_Transferase_(cytos"/>
    <property type="match status" value="1"/>
</dbReference>
<dbReference type="InterPro" id="IPR004045">
    <property type="entry name" value="Glutathione_S-Trfase_N"/>
</dbReference>
<keyword evidence="2" id="KW-0812">Transmembrane</keyword>
<feature type="transmembrane region" description="Helical" evidence="2">
    <location>
        <begin position="350"/>
        <end position="369"/>
    </location>
</feature>
<dbReference type="EMBL" id="JAAAJA010000856">
    <property type="protein sequence ID" value="KAG0249199.1"/>
    <property type="molecule type" value="Genomic_DNA"/>
</dbReference>
<reference evidence="5" key="1">
    <citation type="journal article" date="2020" name="Fungal Divers.">
        <title>Resolving the Mortierellaceae phylogeny through synthesis of multi-gene phylogenetics and phylogenomics.</title>
        <authorList>
            <person name="Vandepol N."/>
            <person name="Liber J."/>
            <person name="Desiro A."/>
            <person name="Na H."/>
            <person name="Kennedy M."/>
            <person name="Barry K."/>
            <person name="Grigoriev I.V."/>
            <person name="Miller A.N."/>
            <person name="O'Donnell K."/>
            <person name="Stajich J.E."/>
            <person name="Bonito G."/>
        </authorList>
    </citation>
    <scope>NUCLEOTIDE SEQUENCE</scope>
    <source>
        <strain evidence="5">KOD948</strain>
    </source>
</reference>
<dbReference type="GO" id="GO:0016020">
    <property type="term" value="C:membrane"/>
    <property type="evidence" value="ECO:0007669"/>
    <property type="project" value="InterPro"/>
</dbReference>
<dbReference type="InterPro" id="IPR016639">
    <property type="entry name" value="GST_Omega/GSH"/>
</dbReference>
<dbReference type="InterPro" id="IPR010989">
    <property type="entry name" value="SNARE"/>
</dbReference>
<dbReference type="Pfam" id="PF13410">
    <property type="entry name" value="GST_C_2"/>
    <property type="match status" value="1"/>
</dbReference>
<evidence type="ECO:0000259" key="3">
    <source>
        <dbReference type="PROSITE" id="PS50192"/>
    </source>
</evidence>
<dbReference type="PROSITE" id="PS50405">
    <property type="entry name" value="GST_CTER"/>
    <property type="match status" value="1"/>
</dbReference>
<dbReference type="CDD" id="cd15849">
    <property type="entry name" value="SNARE_Sso1"/>
    <property type="match status" value="1"/>
</dbReference>
<evidence type="ECO:0000256" key="1">
    <source>
        <dbReference type="SAM" id="MobiDB-lite"/>
    </source>
</evidence>
<dbReference type="InterPro" id="IPR000727">
    <property type="entry name" value="T_SNARE_dom"/>
</dbReference>
<dbReference type="OrthoDB" id="2309723at2759"/>
<dbReference type="InterPro" id="IPR010987">
    <property type="entry name" value="Glutathione-S-Trfase_C-like"/>
</dbReference>
<dbReference type="Pfam" id="PF00804">
    <property type="entry name" value="Syntaxin"/>
    <property type="match status" value="1"/>
</dbReference>
<evidence type="ECO:0000256" key="2">
    <source>
        <dbReference type="SAM" id="Phobius"/>
    </source>
</evidence>
<feature type="domain" description="T-SNARE coiled-coil homology" evidence="3">
    <location>
        <begin position="276"/>
        <end position="338"/>
    </location>
</feature>
<comment type="caution">
    <text evidence="5">The sequence shown here is derived from an EMBL/GenBank/DDBJ whole genome shotgun (WGS) entry which is preliminary data.</text>
</comment>
<dbReference type="Pfam" id="PF05739">
    <property type="entry name" value="SNARE"/>
    <property type="match status" value="1"/>
</dbReference>
<dbReference type="Gene3D" id="1.20.1050.10">
    <property type="match status" value="1"/>
</dbReference>
<feature type="region of interest" description="Disordered" evidence="1">
    <location>
        <begin position="29"/>
        <end position="109"/>
    </location>
</feature>
<evidence type="ECO:0000313" key="5">
    <source>
        <dbReference type="EMBL" id="KAG0249199.1"/>
    </source>
</evidence>
<dbReference type="AlphaFoldDB" id="A0A9P6PN85"/>
<dbReference type="PROSITE" id="PS50192">
    <property type="entry name" value="T_SNARE"/>
    <property type="match status" value="1"/>
</dbReference>
<dbReference type="SUPFAM" id="SSF52833">
    <property type="entry name" value="Thioredoxin-like"/>
    <property type="match status" value="1"/>
</dbReference>
<feature type="compositionally biased region" description="Low complexity" evidence="1">
    <location>
        <begin position="29"/>
        <end position="42"/>
    </location>
</feature>
<evidence type="ECO:0000259" key="4">
    <source>
        <dbReference type="PROSITE" id="PS50405"/>
    </source>
</evidence>
<organism evidence="5 6">
    <name type="scientific">Mortierella polycephala</name>
    <dbReference type="NCBI Taxonomy" id="41804"/>
    <lineage>
        <taxon>Eukaryota</taxon>
        <taxon>Fungi</taxon>
        <taxon>Fungi incertae sedis</taxon>
        <taxon>Mucoromycota</taxon>
        <taxon>Mortierellomycotina</taxon>
        <taxon>Mortierellomycetes</taxon>
        <taxon>Mortierellales</taxon>
        <taxon>Mortierellaceae</taxon>
        <taxon>Mortierella</taxon>
    </lineage>
</organism>